<comment type="similarity">
    <text evidence="14">Belongs to the UbiA prenyltransferase family. Protoheme IX farnesyltransferase subfamily.</text>
</comment>
<keyword evidence="4 14" id="KW-1003">Cell membrane</keyword>
<comment type="catalytic activity">
    <reaction evidence="13 14">
        <text>heme b + (2E,6E)-farnesyl diphosphate + H2O = Fe(II)-heme o + diphosphate</text>
        <dbReference type="Rhea" id="RHEA:28070"/>
        <dbReference type="ChEBI" id="CHEBI:15377"/>
        <dbReference type="ChEBI" id="CHEBI:33019"/>
        <dbReference type="ChEBI" id="CHEBI:60344"/>
        <dbReference type="ChEBI" id="CHEBI:60530"/>
        <dbReference type="ChEBI" id="CHEBI:175763"/>
        <dbReference type="EC" id="2.5.1.141"/>
    </reaction>
</comment>
<dbReference type="RefSeq" id="WP_214173907.1">
    <property type="nucleotide sequence ID" value="NZ_JAHCVK010000001.1"/>
</dbReference>
<gene>
    <name evidence="14" type="primary">ctaB</name>
    <name evidence="15" type="ORF">KI810_02535</name>
</gene>
<sequence>MRGALFRPRLALLNGVTAVGGYLLFPGEIDSVRLGALFAGVVLLAAAGSALNQVLERDIDRLMERTRLRPLPAGKLTLTGATVAGCTLLLAGSLVLVLAGRWLPALLGGAALAWYLVLYTPLKRRTSLALAAGAVCGAIPPVIGWCSAGGSPVDYPVVLLAGLLYLWQIPHFWFLQLRHADDYRRAGIPLLRLRSGDSFPAGICRLWLAALVAGTLLLPAFGVIGNPGTVWFPLLPLALGIVSLVRSETVIFSSLNLFPLLLTLLLFSR</sequence>
<dbReference type="CDD" id="cd13957">
    <property type="entry name" value="PT_UbiA_Cox10"/>
    <property type="match status" value="1"/>
</dbReference>
<evidence type="ECO:0000256" key="13">
    <source>
        <dbReference type="ARBA" id="ARBA00047690"/>
    </source>
</evidence>
<dbReference type="InterPro" id="IPR030470">
    <property type="entry name" value="UbiA_prenylTrfase_CS"/>
</dbReference>
<dbReference type="EMBL" id="JAHCVK010000001">
    <property type="protein sequence ID" value="MBT0651922.1"/>
    <property type="molecule type" value="Genomic_DNA"/>
</dbReference>
<dbReference type="InterPro" id="IPR000537">
    <property type="entry name" value="UbiA_prenyltransferase"/>
</dbReference>
<evidence type="ECO:0000256" key="12">
    <source>
        <dbReference type="ARBA" id="ARBA00042475"/>
    </source>
</evidence>
<evidence type="ECO:0000256" key="9">
    <source>
        <dbReference type="ARBA" id="ARBA00023136"/>
    </source>
</evidence>
<feature type="transmembrane region" description="Helical" evidence="14">
    <location>
        <begin position="244"/>
        <end position="267"/>
    </location>
</feature>
<evidence type="ECO:0000256" key="7">
    <source>
        <dbReference type="ARBA" id="ARBA00022989"/>
    </source>
</evidence>
<comment type="pathway">
    <text evidence="2 14">Porphyrin-containing compound metabolism; heme O biosynthesis; heme O from protoheme: step 1/1.</text>
</comment>
<dbReference type="EC" id="2.5.1.141" evidence="3 14"/>
<protein>
    <recommendedName>
        <fullName evidence="11 14">Protoheme IX farnesyltransferase</fullName>
        <ecNumber evidence="3 14">2.5.1.141</ecNumber>
    </recommendedName>
    <alternativeName>
        <fullName evidence="12 14">Heme B farnesyltransferase</fullName>
    </alternativeName>
    <alternativeName>
        <fullName evidence="10 14">Heme O synthase</fullName>
    </alternativeName>
</protein>
<reference evidence="15 16" key="1">
    <citation type="submission" date="2021-05" db="EMBL/GenBank/DDBJ databases">
        <title>The draft genome of Geobacter luticola JCM 17780.</title>
        <authorList>
            <person name="Xu Z."/>
            <person name="Masuda Y."/>
            <person name="Itoh H."/>
            <person name="Senoo K."/>
        </authorList>
    </citation>
    <scope>NUCLEOTIDE SEQUENCE [LARGE SCALE GENOMIC DNA]</scope>
    <source>
        <strain evidence="15 16">JCM 17780</strain>
    </source>
</reference>
<evidence type="ECO:0000256" key="14">
    <source>
        <dbReference type="HAMAP-Rule" id="MF_00154"/>
    </source>
</evidence>
<proteinExistence type="inferred from homology"/>
<organism evidence="15 16">
    <name type="scientific">Geomobilimonas luticola</name>
    <dbReference type="NCBI Taxonomy" id="1114878"/>
    <lineage>
        <taxon>Bacteria</taxon>
        <taxon>Pseudomonadati</taxon>
        <taxon>Thermodesulfobacteriota</taxon>
        <taxon>Desulfuromonadia</taxon>
        <taxon>Geobacterales</taxon>
        <taxon>Geobacteraceae</taxon>
        <taxon>Geomobilimonas</taxon>
    </lineage>
</organism>
<dbReference type="InterPro" id="IPR006369">
    <property type="entry name" value="Protohaem_IX_farnesylTrfase"/>
</dbReference>
<keyword evidence="8 14" id="KW-0350">Heme biosynthesis</keyword>
<evidence type="ECO:0000256" key="11">
    <source>
        <dbReference type="ARBA" id="ARBA00040810"/>
    </source>
</evidence>
<dbReference type="PROSITE" id="PS00943">
    <property type="entry name" value="UBIA"/>
    <property type="match status" value="1"/>
</dbReference>
<feature type="transmembrane region" description="Helical" evidence="14">
    <location>
        <begin position="12"/>
        <end position="29"/>
    </location>
</feature>
<evidence type="ECO:0000256" key="10">
    <source>
        <dbReference type="ARBA" id="ARBA00030253"/>
    </source>
</evidence>
<feature type="transmembrane region" description="Helical" evidence="14">
    <location>
        <begin position="102"/>
        <end position="119"/>
    </location>
</feature>
<feature type="transmembrane region" description="Helical" evidence="14">
    <location>
        <begin position="202"/>
        <end position="224"/>
    </location>
</feature>
<feature type="transmembrane region" description="Helical" evidence="14">
    <location>
        <begin position="155"/>
        <end position="175"/>
    </location>
</feature>
<dbReference type="Proteomes" id="UP000756860">
    <property type="component" value="Unassembled WGS sequence"/>
</dbReference>
<dbReference type="InterPro" id="IPR044878">
    <property type="entry name" value="UbiA_sf"/>
</dbReference>
<feature type="transmembrane region" description="Helical" evidence="14">
    <location>
        <begin position="35"/>
        <end position="55"/>
    </location>
</feature>
<dbReference type="Gene3D" id="1.10.357.140">
    <property type="entry name" value="UbiA prenyltransferase"/>
    <property type="match status" value="1"/>
</dbReference>
<evidence type="ECO:0000256" key="4">
    <source>
        <dbReference type="ARBA" id="ARBA00022475"/>
    </source>
</evidence>
<feature type="transmembrane region" description="Helical" evidence="14">
    <location>
        <begin position="76"/>
        <end position="96"/>
    </location>
</feature>
<evidence type="ECO:0000256" key="5">
    <source>
        <dbReference type="ARBA" id="ARBA00022679"/>
    </source>
</evidence>
<feature type="transmembrane region" description="Helical" evidence="14">
    <location>
        <begin position="126"/>
        <end position="143"/>
    </location>
</feature>
<comment type="miscellaneous">
    <text evidence="14">Carbon 2 of the heme B porphyrin ring is defined according to the Fischer nomenclature.</text>
</comment>
<evidence type="ECO:0000256" key="3">
    <source>
        <dbReference type="ARBA" id="ARBA00012292"/>
    </source>
</evidence>
<comment type="subcellular location">
    <subcellularLocation>
        <location evidence="1 14">Cell membrane</location>
        <topology evidence="1 14">Multi-pass membrane protein</topology>
    </subcellularLocation>
</comment>
<comment type="function">
    <text evidence="14">Converts heme B (protoheme IX) to heme O by substitution of the vinyl group on carbon 2 of heme B porphyrin ring with a hydroxyethyl farnesyl side group.</text>
</comment>
<dbReference type="PANTHER" id="PTHR43448">
    <property type="entry name" value="PROTOHEME IX FARNESYLTRANSFERASE, MITOCHONDRIAL"/>
    <property type="match status" value="1"/>
</dbReference>
<keyword evidence="9 14" id="KW-0472">Membrane</keyword>
<dbReference type="Pfam" id="PF01040">
    <property type="entry name" value="UbiA"/>
    <property type="match status" value="1"/>
</dbReference>
<evidence type="ECO:0000256" key="2">
    <source>
        <dbReference type="ARBA" id="ARBA00004919"/>
    </source>
</evidence>
<evidence type="ECO:0000256" key="1">
    <source>
        <dbReference type="ARBA" id="ARBA00004651"/>
    </source>
</evidence>
<keyword evidence="6 14" id="KW-0812">Transmembrane</keyword>
<dbReference type="HAMAP" id="MF_00154">
    <property type="entry name" value="CyoE_CtaB"/>
    <property type="match status" value="1"/>
</dbReference>
<keyword evidence="5 14" id="KW-0808">Transferase</keyword>
<comment type="caution">
    <text evidence="15">The sequence shown here is derived from an EMBL/GenBank/DDBJ whole genome shotgun (WGS) entry which is preliminary data.</text>
</comment>
<evidence type="ECO:0000256" key="8">
    <source>
        <dbReference type="ARBA" id="ARBA00023133"/>
    </source>
</evidence>
<keyword evidence="16" id="KW-1185">Reference proteome</keyword>
<evidence type="ECO:0000313" key="15">
    <source>
        <dbReference type="EMBL" id="MBT0651922.1"/>
    </source>
</evidence>
<keyword evidence="7 14" id="KW-1133">Transmembrane helix</keyword>
<evidence type="ECO:0000256" key="6">
    <source>
        <dbReference type="ARBA" id="ARBA00022692"/>
    </source>
</evidence>
<dbReference type="PANTHER" id="PTHR43448:SF7">
    <property type="entry name" value="4-HYDROXYBENZOATE SOLANESYLTRANSFERASE"/>
    <property type="match status" value="1"/>
</dbReference>
<evidence type="ECO:0000313" key="16">
    <source>
        <dbReference type="Proteomes" id="UP000756860"/>
    </source>
</evidence>
<accession>A0ABS5S982</accession>
<name>A0ABS5S982_9BACT</name>